<dbReference type="PANTHER" id="PTHR31731">
    <property type="match status" value="1"/>
</dbReference>
<keyword evidence="5" id="KW-1185">Reference proteome</keyword>
<dbReference type="Pfam" id="PF14547">
    <property type="entry name" value="Hydrophob_seed"/>
    <property type="match status" value="1"/>
</dbReference>
<evidence type="ECO:0000256" key="1">
    <source>
        <dbReference type="ARBA" id="ARBA00008965"/>
    </source>
</evidence>
<dbReference type="InterPro" id="IPR036312">
    <property type="entry name" value="Bifun_inhib/LTP/seed_sf"/>
</dbReference>
<reference evidence="4 5" key="1">
    <citation type="journal article" date="2024" name="G3 (Bethesda)">
        <title>Genome assembly of Hibiscus sabdariffa L. provides insights into metabolisms of medicinal natural products.</title>
        <authorList>
            <person name="Kim T."/>
        </authorList>
    </citation>
    <scope>NUCLEOTIDE SEQUENCE [LARGE SCALE GENOMIC DNA]</scope>
    <source>
        <strain evidence="4">TK-2024</strain>
        <tissue evidence="4">Old leaves</tissue>
    </source>
</reference>
<dbReference type="InterPro" id="IPR016140">
    <property type="entry name" value="Bifunc_inhib/LTP/seed_store"/>
</dbReference>
<dbReference type="EMBL" id="JBBPBM010000024">
    <property type="protein sequence ID" value="KAK8541930.1"/>
    <property type="molecule type" value="Genomic_DNA"/>
</dbReference>
<evidence type="ECO:0000259" key="3">
    <source>
        <dbReference type="SMART" id="SM00499"/>
    </source>
</evidence>
<evidence type="ECO:0000313" key="5">
    <source>
        <dbReference type="Proteomes" id="UP001472677"/>
    </source>
</evidence>
<gene>
    <name evidence="4" type="ORF">V6N12_014549</name>
</gene>
<dbReference type="SMART" id="SM00499">
    <property type="entry name" value="AAI"/>
    <property type="match status" value="1"/>
</dbReference>
<dbReference type="Gene3D" id="1.10.110.10">
    <property type="entry name" value="Plant lipid-transfer and hydrophobic proteins"/>
    <property type="match status" value="1"/>
</dbReference>
<dbReference type="Proteomes" id="UP001472677">
    <property type="component" value="Unassembled WGS sequence"/>
</dbReference>
<evidence type="ECO:0000313" key="4">
    <source>
        <dbReference type="EMBL" id="KAK8541930.1"/>
    </source>
</evidence>
<evidence type="ECO:0000256" key="2">
    <source>
        <dbReference type="SAM" id="SignalP"/>
    </source>
</evidence>
<feature type="chain" id="PRO_5045712954" description="Bifunctional inhibitor/plant lipid transfer protein/seed storage helical domain-containing protein" evidence="2">
    <location>
        <begin position="26"/>
        <end position="208"/>
    </location>
</feature>
<feature type="domain" description="Bifunctional inhibitor/plant lipid transfer protein/seed storage helical" evidence="3">
    <location>
        <begin position="83"/>
        <end position="163"/>
    </location>
</feature>
<protein>
    <recommendedName>
        <fullName evidence="3">Bifunctional inhibitor/plant lipid transfer protein/seed storage helical domain-containing protein</fullName>
    </recommendedName>
</protein>
<dbReference type="InterPro" id="IPR027923">
    <property type="entry name" value="Hydrophob_seed_dom"/>
</dbReference>
<name>A0ABR2DKJ1_9ROSI</name>
<organism evidence="4 5">
    <name type="scientific">Hibiscus sabdariffa</name>
    <name type="common">roselle</name>
    <dbReference type="NCBI Taxonomy" id="183260"/>
    <lineage>
        <taxon>Eukaryota</taxon>
        <taxon>Viridiplantae</taxon>
        <taxon>Streptophyta</taxon>
        <taxon>Embryophyta</taxon>
        <taxon>Tracheophyta</taxon>
        <taxon>Spermatophyta</taxon>
        <taxon>Magnoliopsida</taxon>
        <taxon>eudicotyledons</taxon>
        <taxon>Gunneridae</taxon>
        <taxon>Pentapetalae</taxon>
        <taxon>rosids</taxon>
        <taxon>malvids</taxon>
        <taxon>Malvales</taxon>
        <taxon>Malvaceae</taxon>
        <taxon>Malvoideae</taxon>
        <taxon>Hibiscus</taxon>
    </lineage>
</organism>
<accession>A0ABR2DKJ1</accession>
<feature type="signal peptide" evidence="2">
    <location>
        <begin position="1"/>
        <end position="25"/>
    </location>
</feature>
<dbReference type="SUPFAM" id="SSF47699">
    <property type="entry name" value="Bifunctional inhibitor/lipid-transfer protein/seed storage 2S albumin"/>
    <property type="match status" value="1"/>
</dbReference>
<comment type="caution">
    <text evidence="4">The sequence shown here is derived from an EMBL/GenBank/DDBJ whole genome shotgun (WGS) entry which is preliminary data.</text>
</comment>
<proteinExistence type="inferred from homology"/>
<sequence length="208" mass="22004">MVSKFQAPSVLFLSFNLLFFVLVSSSGTPSDGVGGILDGLLNGIGGNSNDNAHDSSTSTLSRDPVVIRPGDRYTNANGQPGTCNPLNLGVCLNVLGGLLNLEVGNVPSQQCCSLIQGLVDLEASVCLCTAIRANVLDMIKLDVPISLSLNSTTVEGKPQLITCAAHECWLYNNVGKSVGFDFNVCVCLKHWHCLFAVISLCMSITSRL</sequence>
<dbReference type="CDD" id="cd01958">
    <property type="entry name" value="HPS_like"/>
    <property type="match status" value="1"/>
</dbReference>
<keyword evidence="2" id="KW-0732">Signal</keyword>
<comment type="similarity">
    <text evidence="1">Belongs to the plant LTP family. PEARLI1 subfamily.</text>
</comment>
<dbReference type="InterPro" id="IPR051636">
    <property type="entry name" value="Plant_LTP/defense-related"/>
</dbReference>